<keyword evidence="16" id="KW-1185">Reference proteome</keyword>
<feature type="region of interest" description="Disordered" evidence="12">
    <location>
        <begin position="909"/>
        <end position="938"/>
    </location>
</feature>
<evidence type="ECO:0000313" key="16">
    <source>
        <dbReference type="Proteomes" id="UP000095285"/>
    </source>
</evidence>
<dbReference type="SUPFAM" id="SSF48350">
    <property type="entry name" value="GTPase activation domain, GAP"/>
    <property type="match status" value="1"/>
</dbReference>
<feature type="compositionally biased region" description="Polar residues" evidence="12">
    <location>
        <begin position="626"/>
        <end position="642"/>
    </location>
</feature>
<dbReference type="Proteomes" id="UP000095285">
    <property type="component" value="Unassembled WGS sequence"/>
</dbReference>
<comment type="function">
    <text evidence="8">Acts both as a GTPase-activating protein (GAP) and a guanine nucleotide exchange factor (GEF), and participates in endocytosis. Acts by regulating the activation of rab-5 by exchanging bound GDP for free GTP at clathrin coated pits.</text>
</comment>
<feature type="domain" description="Ras-GAP" evidence="13">
    <location>
        <begin position="155"/>
        <end position="365"/>
    </location>
</feature>
<dbReference type="OrthoDB" id="10264848at2759"/>
<dbReference type="InterPro" id="IPR037191">
    <property type="entry name" value="VPS9_dom_sf"/>
</dbReference>
<feature type="compositionally biased region" description="Low complexity" evidence="12">
    <location>
        <begin position="643"/>
        <end position="666"/>
    </location>
</feature>
<gene>
    <name evidence="15 17" type="ORF">LOAG_00609</name>
</gene>
<dbReference type="InterPro" id="IPR001936">
    <property type="entry name" value="RasGAP_dom"/>
</dbReference>
<evidence type="ECO:0000256" key="8">
    <source>
        <dbReference type="ARBA" id="ARBA00057996"/>
    </source>
</evidence>
<dbReference type="GeneID" id="9937976"/>
<dbReference type="RefSeq" id="XP_020304053.1">
    <property type="nucleotide sequence ID" value="XM_020445491.1"/>
</dbReference>
<dbReference type="InterPro" id="IPR003123">
    <property type="entry name" value="VPS9"/>
</dbReference>
<dbReference type="GO" id="GO:0006897">
    <property type="term" value="P:endocytosis"/>
    <property type="evidence" value="ECO:0007669"/>
    <property type="project" value="UniProtKB-KW"/>
</dbReference>
<dbReference type="GO" id="GO:0031267">
    <property type="term" value="F:small GTPase binding"/>
    <property type="evidence" value="ECO:0007669"/>
    <property type="project" value="TreeGrafter"/>
</dbReference>
<comment type="similarity">
    <text evidence="3">Belongs to the GAPVD1 family.</text>
</comment>
<evidence type="ECO:0000256" key="9">
    <source>
        <dbReference type="ARBA" id="ARBA00065347"/>
    </source>
</evidence>
<dbReference type="GO" id="GO:0016020">
    <property type="term" value="C:membrane"/>
    <property type="evidence" value="ECO:0007669"/>
    <property type="project" value="UniProtKB-SubCell"/>
</dbReference>
<evidence type="ECO:0000256" key="3">
    <source>
        <dbReference type="ARBA" id="ARBA00008489"/>
    </source>
</evidence>
<dbReference type="Gene3D" id="1.20.1050.80">
    <property type="entry name" value="VPS9 domain"/>
    <property type="match status" value="1"/>
</dbReference>
<dbReference type="GO" id="GO:0005085">
    <property type="term" value="F:guanyl-nucleotide exchange factor activity"/>
    <property type="evidence" value="ECO:0007669"/>
    <property type="project" value="UniProtKB-KW"/>
</dbReference>
<dbReference type="PROSITE" id="PS51205">
    <property type="entry name" value="VPS9"/>
    <property type="match status" value="1"/>
</dbReference>
<evidence type="ECO:0000256" key="5">
    <source>
        <dbReference type="ARBA" id="ARBA00022583"/>
    </source>
</evidence>
<evidence type="ECO:0000259" key="13">
    <source>
        <dbReference type="PROSITE" id="PS50018"/>
    </source>
</evidence>
<protein>
    <recommendedName>
        <fullName evidence="10">Receptor-mediated endocytosis protein 6</fullName>
    </recommendedName>
</protein>
<reference evidence="15 16" key="1">
    <citation type="submission" date="2012-04" db="EMBL/GenBank/DDBJ databases">
        <title>The Genome Sequence of Loa loa.</title>
        <authorList>
            <consortium name="The Broad Institute Genome Sequencing Platform"/>
            <consortium name="Broad Institute Genome Sequencing Center for Infectious Disease"/>
            <person name="Nutman T.B."/>
            <person name="Fink D.L."/>
            <person name="Russ C."/>
            <person name="Young S."/>
            <person name="Zeng Q."/>
            <person name="Gargeya S."/>
            <person name="Alvarado L."/>
            <person name="Berlin A."/>
            <person name="Chapman S.B."/>
            <person name="Chen Z."/>
            <person name="Freedman E."/>
            <person name="Gellesch M."/>
            <person name="Goldberg J."/>
            <person name="Griggs A."/>
            <person name="Gujja S."/>
            <person name="Heilman E.R."/>
            <person name="Heiman D."/>
            <person name="Howarth C."/>
            <person name="Mehta T."/>
            <person name="Neiman D."/>
            <person name="Pearson M."/>
            <person name="Roberts A."/>
            <person name="Saif S."/>
            <person name="Shea T."/>
            <person name="Shenoy N."/>
            <person name="Sisk P."/>
            <person name="Stolte C."/>
            <person name="Sykes S."/>
            <person name="White J."/>
            <person name="Yandava C."/>
            <person name="Haas B."/>
            <person name="Henn M.R."/>
            <person name="Nusbaum C."/>
            <person name="Birren B."/>
        </authorList>
    </citation>
    <scope>NUCLEOTIDE SEQUENCE [LARGE SCALE GENOMIC DNA]</scope>
</reference>
<dbReference type="GO" id="GO:0030139">
    <property type="term" value="C:endocytic vesicle"/>
    <property type="evidence" value="ECO:0007669"/>
    <property type="project" value="TreeGrafter"/>
</dbReference>
<dbReference type="Pfam" id="PF02204">
    <property type="entry name" value="VPS9"/>
    <property type="match status" value="1"/>
</dbReference>
<dbReference type="GO" id="GO:0005829">
    <property type="term" value="C:cytosol"/>
    <property type="evidence" value="ECO:0007669"/>
    <property type="project" value="TreeGrafter"/>
</dbReference>
<evidence type="ECO:0000256" key="10">
    <source>
        <dbReference type="ARBA" id="ARBA00074067"/>
    </source>
</evidence>
<accession>A0A1S0UBA4</accession>
<proteinExistence type="inferred from homology"/>
<dbReference type="SUPFAM" id="SSF109993">
    <property type="entry name" value="VPS9 domain"/>
    <property type="match status" value="1"/>
</dbReference>
<evidence type="ECO:0000256" key="1">
    <source>
        <dbReference type="ARBA" id="ARBA00004132"/>
    </source>
</evidence>
<dbReference type="GO" id="GO:0005096">
    <property type="term" value="F:GTPase activator activity"/>
    <property type="evidence" value="ECO:0007669"/>
    <property type="project" value="UniProtKB-KW"/>
</dbReference>
<evidence type="ECO:0000259" key="14">
    <source>
        <dbReference type="PROSITE" id="PS51205"/>
    </source>
</evidence>
<keyword evidence="7" id="KW-0472">Membrane</keyword>
<dbReference type="FunFam" id="1.20.1050.80:FF:000001">
    <property type="entry name" value="GTPase-activating protein and VPS9 domain-containing protein 1 isoform X1"/>
    <property type="match status" value="1"/>
</dbReference>
<evidence type="ECO:0000256" key="4">
    <source>
        <dbReference type="ARBA" id="ARBA00022468"/>
    </source>
</evidence>
<dbReference type="GO" id="GO:0051049">
    <property type="term" value="P:regulation of transport"/>
    <property type="evidence" value="ECO:0007669"/>
    <property type="project" value="UniProtKB-ARBA"/>
</dbReference>
<dbReference type="PANTHER" id="PTHR23101">
    <property type="entry name" value="RAB GDP/GTP EXCHANGE FACTOR"/>
    <property type="match status" value="1"/>
</dbReference>
<evidence type="ECO:0000256" key="12">
    <source>
        <dbReference type="SAM" id="MobiDB-lite"/>
    </source>
</evidence>
<dbReference type="InParanoid" id="A0A1I7VQB3"/>
<organism evidence="16 17">
    <name type="scientific">Loa loa</name>
    <name type="common">Eye worm</name>
    <name type="synonym">Filaria loa</name>
    <dbReference type="NCBI Taxonomy" id="7209"/>
    <lineage>
        <taxon>Eukaryota</taxon>
        <taxon>Metazoa</taxon>
        <taxon>Ecdysozoa</taxon>
        <taxon>Nematoda</taxon>
        <taxon>Chromadorea</taxon>
        <taxon>Rhabditida</taxon>
        <taxon>Spirurina</taxon>
        <taxon>Spiruromorpha</taxon>
        <taxon>Filarioidea</taxon>
        <taxon>Onchocercidae</taxon>
        <taxon>Loa</taxon>
    </lineage>
</organism>
<dbReference type="CTD" id="9937976"/>
<dbReference type="InterPro" id="IPR008936">
    <property type="entry name" value="Rho_GTPase_activation_prot"/>
</dbReference>
<dbReference type="EMBL" id="JH712076">
    <property type="protein sequence ID" value="EFO27866.2"/>
    <property type="molecule type" value="Genomic_DNA"/>
</dbReference>
<dbReference type="WBParaSite" id="EN70_5096">
    <property type="protein sequence ID" value="EN70_5096"/>
    <property type="gene ID" value="EN70_5096"/>
</dbReference>
<evidence type="ECO:0000256" key="2">
    <source>
        <dbReference type="ARBA" id="ARBA00004170"/>
    </source>
</evidence>
<dbReference type="Pfam" id="PF00616">
    <property type="entry name" value="RasGAP"/>
    <property type="match status" value="1"/>
</dbReference>
<evidence type="ECO:0000256" key="11">
    <source>
        <dbReference type="SAM" id="Coils"/>
    </source>
</evidence>
<sequence>MDLCNEHSGLDTLTMLCERLRSEKLLVASELDTLQRLNEEVDNAQSELAHLAWVCRQEQTILSRLINSHPDVRPENCCFLTSQFESAHFIDGYRRVDGQHYSSVTELLNLLLNSPNLVAEILHAADQTLKNTDSPFVELVSCVYSLLYGCAVFPEDERRVLEALFHLLDIQLASHSDPRLLLRRGNVSFCQLYRLFSEGMYSAKIFLTAALHDPVMFVLSQDDVFLDIEPTKTLIRFPAEERRRRFGEDENSLTFLQKLTAHRRYIESKLVSVANRFIRAITDAMSCFPQSLGCIVRRLYTVLVDHRKLSREQATLICTDLIFTYLICPAIANPETLGVISDTPVTYMARFNLMQIGQILQTLAVAPFESPSTHIAHFYSQFDQRSMSCVVQLVLTTHGESIESVCAVSSESPPQVIEQFVRRMFVGTVAELDSLISAVRCFAISPMGDESLRRALTAILRRLPMKLARGDVSNVERSQSNDRNSDLFFTDAKTLDSVQSGDQKGLRSKHCKFTESAESDRFQTGNTEVLIFPLGEGREPLGMCSEEKFMESVRNPQRVRKHKTSDESAEKRTRFVDTESIDRTTDGGSDDEEAASLSSSIEGNADGMDDDAEDVSTLPDNFSDVIPSSANVSGRGSPSISDPASNRGGSRSARSAAPSNGENANNAIQENNNARQHNLPNLPIAVRRENTEGLEEKFGKFCLPSQSDSRHKYRDETHSLVSESWSTDVLPSDTEGFGFDTRQEGDNIMPTVAPPVLPAVVEVGEPRNGSRPSRMGSQRFATGNAIASLTVAGNGEDRSDTWSVDAVASDSEADPVQRNDDLLMIDDPDSVDVTSVVSGSANVTVLASACSESNMTGGSNAIVQTTHIQNKASRGNNFSFQHIAKKSVPMPSTDASIFRELNQVNLVASSSSSHGRERLRRQSSGSSFYSKSDVDSEFSKDLNDDALSSLPGDYTPSFRNSIGELVLTSPAASVMATAGSFCNDDIEAGSNVIPVNDDLMNSSKNDVTTTNTRKAEKCNEYEEHTVMRKTEHNNEDKIDEEAIKANWANNGVMPKTYRVPSVTSRLRPQNEDIERNESPLMRKKMNILHGLHKVGESLKMRKGAVVSSLRQSLSQATAINEVTSLKGTNEKDSSTASFGIGVGRFAESRSLDELNITVDLSKRTANEILDKYKGKAVPLYTVQGNDQFLDENNQQKEKASKTLEDSELYYDPNNLIQCRAFVDVKRKLRLVLSSVASLPGISSVGGGSILRRPKLRMSVKNDARQLTEFLQILLAESINGQDKTLCAQIREVMRCLVAFDDRAVRKLLRALKGEHRKRTAYMLYLQQSRLNLLQLRSNLEKLSIRLQREKLLIGECLVDMLVRFYLEERDLQLRRFIAEFQTLKAQDERTDVMERALNSLYECLPREKMWRFANAERISFVKKSVERSLMAQLYVYALYPNGEADQSRDSVFHKSVQKLAAEITPDHPQLRISVRLRGECPWPSAQAEIGIINAYKSPRDKMACIIRCCETIENLIILSSERGAASADDITPVLVYVLIQANPLALLSNIQYIGAFYANQIAGIEAYWWTQFTSAIEFIKTLLSQNL</sequence>
<dbReference type="STRING" id="7209.A0A1I7VQB3"/>
<feature type="region of interest" description="Disordered" evidence="12">
    <location>
        <begin position="549"/>
        <end position="666"/>
    </location>
</feature>
<dbReference type="OMA" id="ENHEIML"/>
<evidence type="ECO:0000313" key="15">
    <source>
        <dbReference type="EMBL" id="EFO27866.2"/>
    </source>
</evidence>
<comment type="subcellular location">
    <subcellularLocation>
        <location evidence="1">Cytoplasmic vesicle</location>
        <location evidence="1">Clathrin-coated vesicle</location>
    </subcellularLocation>
    <subcellularLocation>
        <location evidence="2">Membrane</location>
        <topology evidence="2">Peripheral membrane protein</topology>
    </subcellularLocation>
</comment>
<feature type="coiled-coil region" evidence="11">
    <location>
        <begin position="27"/>
        <end position="54"/>
    </location>
</feature>
<feature type="compositionally biased region" description="Basic and acidic residues" evidence="12">
    <location>
        <begin position="564"/>
        <end position="585"/>
    </location>
</feature>
<dbReference type="GO" id="GO:0030136">
    <property type="term" value="C:clathrin-coated vesicle"/>
    <property type="evidence" value="ECO:0007669"/>
    <property type="project" value="UniProtKB-SubCell"/>
</dbReference>
<feature type="coiled-coil region" evidence="11">
    <location>
        <begin position="1325"/>
        <end position="1352"/>
    </location>
</feature>
<dbReference type="SMART" id="SM00167">
    <property type="entry name" value="VPS9"/>
    <property type="match status" value="1"/>
</dbReference>
<name>A0A1I7VQB3_LOALO</name>
<keyword evidence="6" id="KW-0344">Guanine-nucleotide releasing factor</keyword>
<keyword evidence="11" id="KW-0175">Coiled coil</keyword>
<accession>A0A1I7VQB3</accession>
<comment type="subunit">
    <text evidence="9">Interacts with GDP-bound rab-5. Interacts with alpha-adaptin.</text>
</comment>
<feature type="domain" description="VPS9" evidence="14">
    <location>
        <begin position="1446"/>
        <end position="1587"/>
    </location>
</feature>
<evidence type="ECO:0000313" key="17">
    <source>
        <dbReference type="WBParaSite" id="EN70_5096"/>
    </source>
</evidence>
<keyword evidence="4" id="KW-0343">GTPase activation</keyword>
<dbReference type="InterPro" id="IPR045046">
    <property type="entry name" value="Vps9-like"/>
</dbReference>
<dbReference type="PROSITE" id="PS50018">
    <property type="entry name" value="RAS_GTPASE_ACTIV_2"/>
    <property type="match status" value="1"/>
</dbReference>
<dbReference type="KEGG" id="loa:LOAG_00609"/>
<dbReference type="Gene3D" id="1.10.506.10">
    <property type="entry name" value="GTPase Activation - p120gap, domain 1"/>
    <property type="match status" value="1"/>
</dbReference>
<dbReference type="FunCoup" id="A0A1I7VQB3">
    <property type="interactions" value="2887"/>
</dbReference>
<keyword evidence="5" id="KW-0254">Endocytosis</keyword>
<reference evidence="17" key="2">
    <citation type="submission" date="2016-11" db="UniProtKB">
        <authorList>
            <consortium name="WormBaseParasite"/>
        </authorList>
    </citation>
    <scope>IDENTIFICATION</scope>
</reference>
<dbReference type="eggNOG" id="KOG2319">
    <property type="taxonomic scope" value="Eukaryota"/>
</dbReference>
<dbReference type="PANTHER" id="PTHR23101:SF25">
    <property type="entry name" value="GTPASE-ACTIVATING PROTEIN AND VPS9 DOMAIN-CONTAINING PROTEIN 1"/>
    <property type="match status" value="1"/>
</dbReference>
<evidence type="ECO:0000256" key="6">
    <source>
        <dbReference type="ARBA" id="ARBA00022658"/>
    </source>
</evidence>
<evidence type="ECO:0000256" key="7">
    <source>
        <dbReference type="ARBA" id="ARBA00023136"/>
    </source>
</evidence>